<comment type="caution">
    <text evidence="4">The sequence shown here is derived from an EMBL/GenBank/DDBJ whole genome shotgun (WGS) entry which is preliminary data.</text>
</comment>
<evidence type="ECO:0000313" key="4">
    <source>
        <dbReference type="EMBL" id="EHO15857.1"/>
    </source>
</evidence>
<dbReference type="RefSeq" id="WP_009533586.1">
    <property type="nucleotide sequence ID" value="NZ_JH590864.1"/>
</dbReference>
<feature type="domain" description="CsbD-like" evidence="3">
    <location>
        <begin position="3"/>
        <end position="52"/>
    </location>
</feature>
<dbReference type="AlphaFoldDB" id="A0AA37DFM9"/>
<dbReference type="GeneID" id="86941493"/>
<keyword evidence="5" id="KW-1185">Reference proteome</keyword>
<feature type="coiled-coil region" evidence="2">
    <location>
        <begin position="26"/>
        <end position="64"/>
    </location>
</feature>
<evidence type="ECO:0000259" key="3">
    <source>
        <dbReference type="Pfam" id="PF05532"/>
    </source>
</evidence>
<keyword evidence="2" id="KW-0175">Coiled coil</keyword>
<reference evidence="4 5" key="1">
    <citation type="submission" date="2011-10" db="EMBL/GenBank/DDBJ databases">
        <title>The Genome Sequence of Lachnospiraceae bacterium ACC2.</title>
        <authorList>
            <consortium name="The Broad Institute Genome Sequencing Platform"/>
            <person name="Earl A."/>
            <person name="Ward D."/>
            <person name="Feldgarden M."/>
            <person name="Gevers D."/>
            <person name="Sizova M."/>
            <person name="Hazen A."/>
            <person name="Epstein S."/>
            <person name="Young S.K."/>
            <person name="Zeng Q."/>
            <person name="Gargeya S."/>
            <person name="Fitzgerald M."/>
            <person name="Haas B."/>
            <person name="Abouelleil A."/>
            <person name="Alvarado L."/>
            <person name="Arachchi H.M."/>
            <person name="Berlin A."/>
            <person name="Brown A."/>
            <person name="Chapman S.B."/>
            <person name="Chen Z."/>
            <person name="Dunbar C."/>
            <person name="Freedman E."/>
            <person name="Gearin G."/>
            <person name="Goldberg J."/>
            <person name="Griggs A."/>
            <person name="Gujja S."/>
            <person name="Heiman D."/>
            <person name="Howarth C."/>
            <person name="Larson L."/>
            <person name="Lui A."/>
            <person name="MacDonald P.J.P."/>
            <person name="Montmayeur A."/>
            <person name="Murphy C."/>
            <person name="Neiman D."/>
            <person name="Pearson M."/>
            <person name="Priest M."/>
            <person name="Roberts A."/>
            <person name="Saif S."/>
            <person name="Shea T."/>
            <person name="Shenoy N."/>
            <person name="Sisk P."/>
            <person name="Stolte C."/>
            <person name="Sykes S."/>
            <person name="Wortman J."/>
            <person name="Nusbaum C."/>
            <person name="Birren B."/>
        </authorList>
    </citation>
    <scope>NUCLEOTIDE SEQUENCE [LARGE SCALE GENOMIC DNA]</scope>
    <source>
        <strain evidence="4 5">ACC2</strain>
    </source>
</reference>
<accession>A0AA37DFM9</accession>
<dbReference type="Gene3D" id="1.10.1470.10">
    <property type="entry name" value="YjbJ"/>
    <property type="match status" value="1"/>
</dbReference>
<gene>
    <name evidence="4" type="ORF">HMPREF9623_01768</name>
</gene>
<organism evidence="4 5">
    <name type="scientific">Stomatobaculum longum</name>
    <dbReference type="NCBI Taxonomy" id="796942"/>
    <lineage>
        <taxon>Bacteria</taxon>
        <taxon>Bacillati</taxon>
        <taxon>Bacillota</taxon>
        <taxon>Clostridia</taxon>
        <taxon>Lachnospirales</taxon>
        <taxon>Lachnospiraceae</taxon>
        <taxon>Stomatobaculum</taxon>
    </lineage>
</organism>
<protein>
    <recommendedName>
        <fullName evidence="3">CsbD-like domain-containing protein</fullName>
    </recommendedName>
</protein>
<dbReference type="InterPro" id="IPR008462">
    <property type="entry name" value="CsbD"/>
</dbReference>
<dbReference type="SUPFAM" id="SSF69047">
    <property type="entry name" value="Hypothetical protein YjbJ"/>
    <property type="match status" value="1"/>
</dbReference>
<evidence type="ECO:0000256" key="1">
    <source>
        <dbReference type="ARBA" id="ARBA00009129"/>
    </source>
</evidence>
<proteinExistence type="inferred from homology"/>
<comment type="similarity">
    <text evidence="1">Belongs to the UPF0337 (CsbD) family.</text>
</comment>
<dbReference type="Proteomes" id="UP000018466">
    <property type="component" value="Unassembled WGS sequence"/>
</dbReference>
<evidence type="ECO:0000313" key="5">
    <source>
        <dbReference type="Proteomes" id="UP000018466"/>
    </source>
</evidence>
<sequence>MSLEDKIDQLKGAVKEGVGKISGDVKAEKEGAAEQATAKAKEVAEDAKKVAEEAAEKASAKAKEVAGNVKDALEGTLDGVKNILNKDKE</sequence>
<dbReference type="InterPro" id="IPR036629">
    <property type="entry name" value="YjbJ_sf"/>
</dbReference>
<dbReference type="EMBL" id="AGEL01000014">
    <property type="protein sequence ID" value="EHO15857.1"/>
    <property type="molecule type" value="Genomic_DNA"/>
</dbReference>
<dbReference type="Pfam" id="PF05532">
    <property type="entry name" value="CsbD"/>
    <property type="match status" value="1"/>
</dbReference>
<evidence type="ECO:0000256" key="2">
    <source>
        <dbReference type="SAM" id="Coils"/>
    </source>
</evidence>
<name>A0AA37DFM9_9FIRM</name>